<dbReference type="RefSeq" id="WP_132370361.1">
    <property type="nucleotide sequence ID" value="NZ_SMAN01000001.1"/>
</dbReference>
<gene>
    <name evidence="2" type="ORF">EDD68_101282</name>
</gene>
<name>A0A4R3NE49_9BACI</name>
<evidence type="ECO:0000313" key="3">
    <source>
        <dbReference type="Proteomes" id="UP000294650"/>
    </source>
</evidence>
<dbReference type="InterPro" id="IPR035211">
    <property type="entry name" value="DUF5325"/>
</dbReference>
<dbReference type="AlphaFoldDB" id="A0A4R3NE49"/>
<dbReference type="EMBL" id="SMAN01000001">
    <property type="protein sequence ID" value="TCT26925.1"/>
    <property type="molecule type" value="Genomic_DNA"/>
</dbReference>
<accession>A0A4R3NE49</accession>
<protein>
    <submittedName>
        <fullName evidence="2">Uncharacterized protein</fullName>
    </submittedName>
</protein>
<dbReference type="Pfam" id="PF17259">
    <property type="entry name" value="DUF5325"/>
    <property type="match status" value="1"/>
</dbReference>
<keyword evidence="1" id="KW-1133">Transmembrane helix</keyword>
<sequence>MNQFDTKLFLLALLVVICFVLVGIAIGIGSIWFAILFFLAGLFFMAVGLKIKRKKQKQESIDQ</sequence>
<reference evidence="2 3" key="1">
    <citation type="submission" date="2019-03" db="EMBL/GenBank/DDBJ databases">
        <title>Genomic Encyclopedia of Type Strains, Phase IV (KMG-IV): sequencing the most valuable type-strain genomes for metagenomic binning, comparative biology and taxonomic classification.</title>
        <authorList>
            <person name="Goeker M."/>
        </authorList>
    </citation>
    <scope>NUCLEOTIDE SEQUENCE [LARGE SCALE GENOMIC DNA]</scope>
    <source>
        <strain evidence="2 3">DSM 25894</strain>
    </source>
</reference>
<feature type="transmembrane region" description="Helical" evidence="1">
    <location>
        <begin position="7"/>
        <end position="25"/>
    </location>
</feature>
<keyword evidence="1" id="KW-0812">Transmembrane</keyword>
<evidence type="ECO:0000313" key="2">
    <source>
        <dbReference type="EMBL" id="TCT26925.1"/>
    </source>
</evidence>
<proteinExistence type="predicted"/>
<comment type="caution">
    <text evidence="2">The sequence shown here is derived from an EMBL/GenBank/DDBJ whole genome shotgun (WGS) entry which is preliminary data.</text>
</comment>
<organism evidence="2 3">
    <name type="scientific">Melghiribacillus thermohalophilus</name>
    <dbReference type="NCBI Taxonomy" id="1324956"/>
    <lineage>
        <taxon>Bacteria</taxon>
        <taxon>Bacillati</taxon>
        <taxon>Bacillota</taxon>
        <taxon>Bacilli</taxon>
        <taxon>Bacillales</taxon>
        <taxon>Bacillaceae</taxon>
        <taxon>Melghiribacillus</taxon>
    </lineage>
</organism>
<evidence type="ECO:0000256" key="1">
    <source>
        <dbReference type="SAM" id="Phobius"/>
    </source>
</evidence>
<keyword evidence="3" id="KW-1185">Reference proteome</keyword>
<dbReference type="Proteomes" id="UP000294650">
    <property type="component" value="Unassembled WGS sequence"/>
</dbReference>
<keyword evidence="1" id="KW-0472">Membrane</keyword>
<feature type="transmembrane region" description="Helical" evidence="1">
    <location>
        <begin position="31"/>
        <end position="49"/>
    </location>
</feature>